<dbReference type="KEGG" id="ehx:EMIHUDRAFT_196734"/>
<reference evidence="2" key="2">
    <citation type="submission" date="2024-10" db="UniProtKB">
        <authorList>
            <consortium name="EnsemblProtists"/>
        </authorList>
    </citation>
    <scope>IDENTIFICATION</scope>
</reference>
<reference evidence="3" key="1">
    <citation type="journal article" date="2013" name="Nature">
        <title>Pan genome of the phytoplankton Emiliania underpins its global distribution.</title>
        <authorList>
            <person name="Read B.A."/>
            <person name="Kegel J."/>
            <person name="Klute M.J."/>
            <person name="Kuo A."/>
            <person name="Lefebvre S.C."/>
            <person name="Maumus F."/>
            <person name="Mayer C."/>
            <person name="Miller J."/>
            <person name="Monier A."/>
            <person name="Salamov A."/>
            <person name="Young J."/>
            <person name="Aguilar M."/>
            <person name="Claverie J.M."/>
            <person name="Frickenhaus S."/>
            <person name="Gonzalez K."/>
            <person name="Herman E.K."/>
            <person name="Lin Y.C."/>
            <person name="Napier J."/>
            <person name="Ogata H."/>
            <person name="Sarno A.F."/>
            <person name="Shmutz J."/>
            <person name="Schroeder D."/>
            <person name="de Vargas C."/>
            <person name="Verret F."/>
            <person name="von Dassow P."/>
            <person name="Valentin K."/>
            <person name="Van de Peer Y."/>
            <person name="Wheeler G."/>
            <person name="Dacks J.B."/>
            <person name="Delwiche C.F."/>
            <person name="Dyhrman S.T."/>
            <person name="Glockner G."/>
            <person name="John U."/>
            <person name="Richards T."/>
            <person name="Worden A.Z."/>
            <person name="Zhang X."/>
            <person name="Grigoriev I.V."/>
            <person name="Allen A.E."/>
            <person name="Bidle K."/>
            <person name="Borodovsky M."/>
            <person name="Bowler C."/>
            <person name="Brownlee C."/>
            <person name="Cock J.M."/>
            <person name="Elias M."/>
            <person name="Gladyshev V.N."/>
            <person name="Groth M."/>
            <person name="Guda C."/>
            <person name="Hadaegh A."/>
            <person name="Iglesias-Rodriguez M.D."/>
            <person name="Jenkins J."/>
            <person name="Jones B.M."/>
            <person name="Lawson T."/>
            <person name="Leese F."/>
            <person name="Lindquist E."/>
            <person name="Lobanov A."/>
            <person name="Lomsadze A."/>
            <person name="Malik S.B."/>
            <person name="Marsh M.E."/>
            <person name="Mackinder L."/>
            <person name="Mock T."/>
            <person name="Mueller-Roeber B."/>
            <person name="Pagarete A."/>
            <person name="Parker M."/>
            <person name="Probert I."/>
            <person name="Quesneville H."/>
            <person name="Raines C."/>
            <person name="Rensing S.A."/>
            <person name="Riano-Pachon D.M."/>
            <person name="Richier S."/>
            <person name="Rokitta S."/>
            <person name="Shiraiwa Y."/>
            <person name="Soanes D.M."/>
            <person name="van der Giezen M."/>
            <person name="Wahlund T.M."/>
            <person name="Williams B."/>
            <person name="Wilson W."/>
            <person name="Wolfe G."/>
            <person name="Wurch L.L."/>
        </authorList>
    </citation>
    <scope>NUCLEOTIDE SEQUENCE</scope>
</reference>
<dbReference type="AlphaFoldDB" id="A0A0D3J4M2"/>
<dbReference type="PaxDb" id="2903-EOD18457"/>
<dbReference type="SUPFAM" id="SSF52833">
    <property type="entry name" value="Thioredoxin-like"/>
    <property type="match status" value="1"/>
</dbReference>
<name>A0A0D3J4M2_EMIH1</name>
<evidence type="ECO:0000313" key="3">
    <source>
        <dbReference type="Proteomes" id="UP000013827"/>
    </source>
</evidence>
<evidence type="ECO:0000313" key="2">
    <source>
        <dbReference type="EnsemblProtists" id="EOD18457"/>
    </source>
</evidence>
<accession>A0A0D3J4M2</accession>
<sequence>MERARTKPDLIAANRRWTASLSSMPDADRQRVAGFAEPLTSEVADGALASADAFEGVPTLTVASALHALLRQPSLPPFLCVWATAEWCVPCKRLEPGWRGLAEPDGESHERLAGRVAFAVADLTDEAAESACDGSTLSEALRIQTLPTFVLFDTSTGAEVARAEGAAHKRPARRLYEMLQRTVG</sequence>
<dbReference type="Gene3D" id="3.40.30.10">
    <property type="entry name" value="Glutaredoxin"/>
    <property type="match status" value="1"/>
</dbReference>
<dbReference type="PROSITE" id="PS51352">
    <property type="entry name" value="THIOREDOXIN_2"/>
    <property type="match status" value="1"/>
</dbReference>
<evidence type="ECO:0000259" key="1">
    <source>
        <dbReference type="PROSITE" id="PS51352"/>
    </source>
</evidence>
<dbReference type="CDD" id="cd02947">
    <property type="entry name" value="TRX_family"/>
    <property type="match status" value="1"/>
</dbReference>
<keyword evidence="3" id="KW-1185">Reference proteome</keyword>
<dbReference type="InterPro" id="IPR036249">
    <property type="entry name" value="Thioredoxin-like_sf"/>
</dbReference>
<protein>
    <recommendedName>
        <fullName evidence="1">Thioredoxin domain-containing protein</fullName>
    </recommendedName>
</protein>
<dbReference type="EnsemblProtists" id="EOD18457">
    <property type="protein sequence ID" value="EOD18457"/>
    <property type="gene ID" value="EMIHUDRAFT_196734"/>
</dbReference>
<dbReference type="Proteomes" id="UP000013827">
    <property type="component" value="Unassembled WGS sequence"/>
</dbReference>
<dbReference type="Pfam" id="PF00085">
    <property type="entry name" value="Thioredoxin"/>
    <property type="match status" value="1"/>
</dbReference>
<feature type="domain" description="Thioredoxin" evidence="1">
    <location>
        <begin position="30"/>
        <end position="181"/>
    </location>
</feature>
<proteinExistence type="predicted"/>
<dbReference type="HOGENOM" id="CLU_1470809_0_0_1"/>
<dbReference type="InterPro" id="IPR013766">
    <property type="entry name" value="Thioredoxin_domain"/>
</dbReference>
<organism evidence="2 3">
    <name type="scientific">Emiliania huxleyi (strain CCMP1516)</name>
    <dbReference type="NCBI Taxonomy" id="280463"/>
    <lineage>
        <taxon>Eukaryota</taxon>
        <taxon>Haptista</taxon>
        <taxon>Haptophyta</taxon>
        <taxon>Prymnesiophyceae</taxon>
        <taxon>Isochrysidales</taxon>
        <taxon>Noelaerhabdaceae</taxon>
        <taxon>Emiliania</taxon>
    </lineage>
</organism>
<dbReference type="GeneID" id="19046458"/>
<dbReference type="RefSeq" id="XP_005770886.1">
    <property type="nucleotide sequence ID" value="XM_005770829.1"/>
</dbReference>